<dbReference type="Proteomes" id="UP001141552">
    <property type="component" value="Unassembled WGS sequence"/>
</dbReference>
<keyword evidence="2" id="KW-0472">Membrane</keyword>
<gene>
    <name evidence="3" type="ORF">Tsubulata_042713</name>
</gene>
<evidence type="ECO:0000313" key="4">
    <source>
        <dbReference type="Proteomes" id="UP001141552"/>
    </source>
</evidence>
<dbReference type="OrthoDB" id="783427at2759"/>
<protein>
    <submittedName>
        <fullName evidence="3">Uncharacterized protein</fullName>
    </submittedName>
</protein>
<feature type="transmembrane region" description="Helical" evidence="2">
    <location>
        <begin position="112"/>
        <end position="131"/>
    </location>
</feature>
<feature type="transmembrane region" description="Helical" evidence="2">
    <location>
        <begin position="79"/>
        <end position="97"/>
    </location>
</feature>
<keyword evidence="2" id="KW-0812">Transmembrane</keyword>
<dbReference type="PANTHER" id="PTHR35297:SF2">
    <property type="entry name" value="PROTEIN, PUTATIVE-RELATED"/>
    <property type="match status" value="1"/>
</dbReference>
<reference evidence="3" key="1">
    <citation type="submission" date="2022-02" db="EMBL/GenBank/DDBJ databases">
        <authorList>
            <person name="Henning P.M."/>
            <person name="McCubbin A.G."/>
            <person name="Shore J.S."/>
        </authorList>
    </citation>
    <scope>NUCLEOTIDE SEQUENCE</scope>
    <source>
        <strain evidence="3">F60SS</strain>
        <tissue evidence="3">Leaves</tissue>
    </source>
</reference>
<keyword evidence="4" id="KW-1185">Reference proteome</keyword>
<organism evidence="3 4">
    <name type="scientific">Turnera subulata</name>
    <dbReference type="NCBI Taxonomy" id="218843"/>
    <lineage>
        <taxon>Eukaryota</taxon>
        <taxon>Viridiplantae</taxon>
        <taxon>Streptophyta</taxon>
        <taxon>Embryophyta</taxon>
        <taxon>Tracheophyta</taxon>
        <taxon>Spermatophyta</taxon>
        <taxon>Magnoliopsida</taxon>
        <taxon>eudicotyledons</taxon>
        <taxon>Gunneridae</taxon>
        <taxon>Pentapetalae</taxon>
        <taxon>rosids</taxon>
        <taxon>fabids</taxon>
        <taxon>Malpighiales</taxon>
        <taxon>Passifloraceae</taxon>
        <taxon>Turnera</taxon>
    </lineage>
</organism>
<accession>A0A9Q0FX18</accession>
<evidence type="ECO:0000313" key="3">
    <source>
        <dbReference type="EMBL" id="KAJ4839127.1"/>
    </source>
</evidence>
<comment type="caution">
    <text evidence="3">The sequence shown here is derived from an EMBL/GenBank/DDBJ whole genome shotgun (WGS) entry which is preliminary data.</text>
</comment>
<keyword evidence="2" id="KW-1133">Transmembrane helix</keyword>
<feature type="region of interest" description="Disordered" evidence="1">
    <location>
        <begin position="46"/>
        <end position="70"/>
    </location>
</feature>
<proteinExistence type="predicted"/>
<sequence>MHRQSLGSPASKLHHGHGAARNDAASASLSSNDHCHLVTDIIDDDDDDDHKAAKPRRFSTSPSSSPMSFPVSSAKPERLIHLIPLLTFFCFLVLYLVSHNPTPSDLAHFDGLFFPFFSFFVEFFVCLLLRVDSAAEVSDASVMAELRRGDFLAIRSVRNLQEIAGEARAAPMKPRSHRKFAGI</sequence>
<feature type="compositionally biased region" description="Low complexity" evidence="1">
    <location>
        <begin position="59"/>
        <end position="70"/>
    </location>
</feature>
<reference evidence="3" key="2">
    <citation type="journal article" date="2023" name="Plants (Basel)">
        <title>Annotation of the Turnera subulata (Passifloraceae) Draft Genome Reveals the S-Locus Evolved after the Divergence of Turneroideae from Passifloroideae in a Stepwise Manner.</title>
        <authorList>
            <person name="Henning P.M."/>
            <person name="Roalson E.H."/>
            <person name="Mir W."/>
            <person name="McCubbin A.G."/>
            <person name="Shore J.S."/>
        </authorList>
    </citation>
    <scope>NUCLEOTIDE SEQUENCE</scope>
    <source>
        <strain evidence="3">F60SS</strain>
    </source>
</reference>
<evidence type="ECO:0000256" key="1">
    <source>
        <dbReference type="SAM" id="MobiDB-lite"/>
    </source>
</evidence>
<name>A0A9Q0FX18_9ROSI</name>
<dbReference type="EMBL" id="JAKUCV010003392">
    <property type="protein sequence ID" value="KAJ4839127.1"/>
    <property type="molecule type" value="Genomic_DNA"/>
</dbReference>
<dbReference type="AlphaFoldDB" id="A0A9Q0FX18"/>
<evidence type="ECO:0000256" key="2">
    <source>
        <dbReference type="SAM" id="Phobius"/>
    </source>
</evidence>
<dbReference type="PANTHER" id="PTHR35297">
    <property type="entry name" value="PROTEIN, PUTATIVE-RELATED"/>
    <property type="match status" value="1"/>
</dbReference>